<dbReference type="AlphaFoldDB" id="A0A0E9VVU8"/>
<organism evidence="1">
    <name type="scientific">Anguilla anguilla</name>
    <name type="common">European freshwater eel</name>
    <name type="synonym">Muraena anguilla</name>
    <dbReference type="NCBI Taxonomy" id="7936"/>
    <lineage>
        <taxon>Eukaryota</taxon>
        <taxon>Metazoa</taxon>
        <taxon>Chordata</taxon>
        <taxon>Craniata</taxon>
        <taxon>Vertebrata</taxon>
        <taxon>Euteleostomi</taxon>
        <taxon>Actinopterygii</taxon>
        <taxon>Neopterygii</taxon>
        <taxon>Teleostei</taxon>
        <taxon>Anguilliformes</taxon>
        <taxon>Anguillidae</taxon>
        <taxon>Anguilla</taxon>
    </lineage>
</organism>
<proteinExistence type="predicted"/>
<protein>
    <submittedName>
        <fullName evidence="1">Uncharacterized protein</fullName>
    </submittedName>
</protein>
<reference evidence="1" key="2">
    <citation type="journal article" date="2015" name="Fish Shellfish Immunol.">
        <title>Early steps in the European eel (Anguilla anguilla)-Vibrio vulnificus interaction in the gills: Role of the RtxA13 toxin.</title>
        <authorList>
            <person name="Callol A."/>
            <person name="Pajuelo D."/>
            <person name="Ebbesson L."/>
            <person name="Teles M."/>
            <person name="MacKenzie S."/>
            <person name="Amaro C."/>
        </authorList>
    </citation>
    <scope>NUCLEOTIDE SEQUENCE</scope>
</reference>
<name>A0A0E9VVU8_ANGAN</name>
<reference evidence="1" key="1">
    <citation type="submission" date="2014-11" db="EMBL/GenBank/DDBJ databases">
        <authorList>
            <person name="Amaro Gonzalez C."/>
        </authorList>
    </citation>
    <scope>NUCLEOTIDE SEQUENCE</scope>
</reference>
<sequence>MNYSVFVYDDLFTVCFLLMLSRGQEDEKRNGGRTVYLL</sequence>
<evidence type="ECO:0000313" key="1">
    <source>
        <dbReference type="EMBL" id="JAH82192.1"/>
    </source>
</evidence>
<accession>A0A0E9VVU8</accession>
<dbReference type="EMBL" id="GBXM01026385">
    <property type="protein sequence ID" value="JAH82192.1"/>
    <property type="molecule type" value="Transcribed_RNA"/>
</dbReference>